<dbReference type="EMBL" id="LSRS01000003">
    <property type="protein sequence ID" value="KAF1085280.1"/>
    <property type="molecule type" value="Genomic_DNA"/>
</dbReference>
<comment type="caution">
    <text evidence="1">The sequence shown here is derived from an EMBL/GenBank/DDBJ whole genome shotgun (WGS) entry which is preliminary data.</text>
</comment>
<proteinExistence type="predicted"/>
<dbReference type="InterPro" id="IPR049744">
    <property type="entry name" value="CC/Se_fam"/>
</dbReference>
<reference evidence="1" key="1">
    <citation type="submission" date="2016-02" db="EMBL/GenBank/DDBJ databases">
        <title>Draft Genome Sequence of Sporotomaculum syntrophicum Strain FB, a Syntrophic Benzoate Degrader.</title>
        <authorList>
            <person name="Nobu M.K."/>
            <person name="Narihiro T."/>
            <person name="Qiu Y.-L."/>
            <person name="Ohashi A."/>
            <person name="Liu W.-T."/>
            <person name="Yuji S."/>
        </authorList>
    </citation>
    <scope>NUCLEOTIDE SEQUENCE</scope>
    <source>
        <strain evidence="1">FB</strain>
    </source>
</reference>
<sequence>MSISASALGDLPIAVNFDISEDAKAYILAGYGCIIVEFEPIVIGCGGFLNAPAVHLGFPLVPENYNKFMFEGITIYTPKGYFGSAQTIKIILDNREGYPTLQVHRIT</sequence>
<organism evidence="1 2">
    <name type="scientific">Sporotomaculum syntrophicum</name>
    <dbReference type="NCBI Taxonomy" id="182264"/>
    <lineage>
        <taxon>Bacteria</taxon>
        <taxon>Bacillati</taxon>
        <taxon>Bacillota</taxon>
        <taxon>Clostridia</taxon>
        <taxon>Eubacteriales</taxon>
        <taxon>Desulfallaceae</taxon>
        <taxon>Sporotomaculum</taxon>
    </lineage>
</organism>
<dbReference type="Proteomes" id="UP000798488">
    <property type="component" value="Unassembled WGS sequence"/>
</dbReference>
<dbReference type="NCBIfam" id="NF041239">
    <property type="entry name" value="Moor_selen_rel"/>
    <property type="match status" value="1"/>
</dbReference>
<name>A0A9D2WQJ1_9FIRM</name>
<protein>
    <submittedName>
        <fullName evidence="1">Uncharacterized protein</fullName>
    </submittedName>
</protein>
<evidence type="ECO:0000313" key="2">
    <source>
        <dbReference type="Proteomes" id="UP000798488"/>
    </source>
</evidence>
<dbReference type="OrthoDB" id="1798539at2"/>
<evidence type="ECO:0000313" key="1">
    <source>
        <dbReference type="EMBL" id="KAF1085280.1"/>
    </source>
</evidence>
<keyword evidence="2" id="KW-1185">Reference proteome</keyword>
<accession>A0A9D2WQJ1</accession>
<dbReference type="AlphaFoldDB" id="A0A9D2WQJ1"/>
<dbReference type="RefSeq" id="WP_161821772.1">
    <property type="nucleotide sequence ID" value="NZ_LSRS01000003.1"/>
</dbReference>
<gene>
    <name evidence="1" type="ORF">SPSYN_01416</name>
</gene>